<accession>A0AAD7A606</accession>
<reference evidence="2" key="1">
    <citation type="submission" date="2023-03" db="EMBL/GenBank/DDBJ databases">
        <title>Massive genome expansion in bonnet fungi (Mycena s.s.) driven by repeated elements and novel gene families across ecological guilds.</title>
        <authorList>
            <consortium name="Lawrence Berkeley National Laboratory"/>
            <person name="Harder C.B."/>
            <person name="Miyauchi S."/>
            <person name="Viragh M."/>
            <person name="Kuo A."/>
            <person name="Thoen E."/>
            <person name="Andreopoulos B."/>
            <person name="Lu D."/>
            <person name="Skrede I."/>
            <person name="Drula E."/>
            <person name="Henrissat B."/>
            <person name="Morin E."/>
            <person name="Kohler A."/>
            <person name="Barry K."/>
            <person name="LaButti K."/>
            <person name="Morin E."/>
            <person name="Salamov A."/>
            <person name="Lipzen A."/>
            <person name="Mereny Z."/>
            <person name="Hegedus B."/>
            <person name="Baldrian P."/>
            <person name="Stursova M."/>
            <person name="Weitz H."/>
            <person name="Taylor A."/>
            <person name="Grigoriev I.V."/>
            <person name="Nagy L.G."/>
            <person name="Martin F."/>
            <person name="Kauserud H."/>
        </authorList>
    </citation>
    <scope>NUCLEOTIDE SEQUENCE</scope>
    <source>
        <strain evidence="2">CBHHK002</strain>
    </source>
</reference>
<proteinExistence type="predicted"/>
<keyword evidence="3" id="KW-1185">Reference proteome</keyword>
<gene>
    <name evidence="2" type="ORF">DFH08DRAFT_108001</name>
</gene>
<evidence type="ECO:0000256" key="1">
    <source>
        <dbReference type="SAM" id="Phobius"/>
    </source>
</evidence>
<evidence type="ECO:0000313" key="2">
    <source>
        <dbReference type="EMBL" id="KAJ7350353.1"/>
    </source>
</evidence>
<keyword evidence="1" id="KW-0472">Membrane</keyword>
<organism evidence="2 3">
    <name type="scientific">Mycena albidolilacea</name>
    <dbReference type="NCBI Taxonomy" id="1033008"/>
    <lineage>
        <taxon>Eukaryota</taxon>
        <taxon>Fungi</taxon>
        <taxon>Dikarya</taxon>
        <taxon>Basidiomycota</taxon>
        <taxon>Agaricomycotina</taxon>
        <taxon>Agaricomycetes</taxon>
        <taxon>Agaricomycetidae</taxon>
        <taxon>Agaricales</taxon>
        <taxon>Marasmiineae</taxon>
        <taxon>Mycenaceae</taxon>
        <taxon>Mycena</taxon>
    </lineage>
</organism>
<protein>
    <submittedName>
        <fullName evidence="2">Uncharacterized protein</fullName>
    </submittedName>
</protein>
<dbReference type="AlphaFoldDB" id="A0AAD7A606"/>
<dbReference type="Proteomes" id="UP001218218">
    <property type="component" value="Unassembled WGS sequence"/>
</dbReference>
<keyword evidence="1" id="KW-1133">Transmembrane helix</keyword>
<keyword evidence="1" id="KW-0812">Transmembrane</keyword>
<feature type="transmembrane region" description="Helical" evidence="1">
    <location>
        <begin position="7"/>
        <end position="23"/>
    </location>
</feature>
<dbReference type="EMBL" id="JARIHO010000014">
    <property type="protein sequence ID" value="KAJ7350353.1"/>
    <property type="molecule type" value="Genomic_DNA"/>
</dbReference>
<evidence type="ECO:0000313" key="3">
    <source>
        <dbReference type="Proteomes" id="UP001218218"/>
    </source>
</evidence>
<name>A0AAD7A606_9AGAR</name>
<sequence>MKHVRTGVLTSTGVVFLAVFVHSPPLRPSLLLTIHILCQIFFRGIRTPRKSRHRISAPPAIFESTLNQSQLLQRHQYCRSSTFFTAYQSETLLLSPPRSAQNPLSRGLSVQVLWTPEGGSRGVRASTTRAFGIISDVDNETS</sequence>
<comment type="caution">
    <text evidence="2">The sequence shown here is derived from an EMBL/GenBank/DDBJ whole genome shotgun (WGS) entry which is preliminary data.</text>
</comment>